<name>A0ABQ3VAJ1_9CHLR</name>
<proteinExistence type="predicted"/>
<dbReference type="PANTHER" id="PTHR32305">
    <property type="match status" value="1"/>
</dbReference>
<dbReference type="NCBIfam" id="TIGR01643">
    <property type="entry name" value="YD_repeat_2x"/>
    <property type="match status" value="2"/>
</dbReference>
<reference evidence="1 2" key="1">
    <citation type="journal article" date="2021" name="Int. J. Syst. Evol. Microbiol.">
        <title>Reticulibacter mediterranei gen. nov., sp. nov., within the new family Reticulibacteraceae fam. nov., and Ktedonospora formicarum gen. nov., sp. nov., Ktedonobacter robiniae sp. nov., Dictyobacter formicarum sp. nov. and Dictyobacter arantiisoli sp. nov., belonging to the class Ktedonobacteria.</title>
        <authorList>
            <person name="Yabe S."/>
            <person name="Zheng Y."/>
            <person name="Wang C.M."/>
            <person name="Sakai Y."/>
            <person name="Abe K."/>
            <person name="Yokota A."/>
            <person name="Donadio S."/>
            <person name="Cavaletti L."/>
            <person name="Monciardini P."/>
        </authorList>
    </citation>
    <scope>NUCLEOTIDE SEQUENCE [LARGE SCALE GENOMIC DNA]</scope>
    <source>
        <strain evidence="1 2">SOSP1-9</strain>
    </source>
</reference>
<accession>A0ABQ3VAJ1</accession>
<dbReference type="Pfam" id="PF05593">
    <property type="entry name" value="RHS_repeat"/>
    <property type="match status" value="1"/>
</dbReference>
<dbReference type="Proteomes" id="UP000635565">
    <property type="component" value="Unassembled WGS sequence"/>
</dbReference>
<sequence>MSGSVYLTNLAALTTTQDASGTRYGCHANFYGVNSAFNTAPTLPDVTRSEDHTGYSDPSNGCLAPGSLIVNQASFDSSGVPVATLDPDSHQGCTGGSTKYTACASYDGFDAHVTKAYNAKNQMVQTDYNGTATGGYGQWVMATKDANGQTTAYQYDTLGRLTAVAAPGDTLTSPTITYTYKNTCTQGSTAPCLELDTTTRIVSDGTQTVTTQQWYDGQGRLIETKTPGPNLWSKVPKIPSTLITYTIYDNMGRATTKSLPYAISLLSGTGYIAPNLAQARTVTNYDGLGRSLGTATYQDASTIMLSTSISYQVANALPSFNKEQSTTPFERTITVDAYHHQQISYADALGRHRYDQVFTGTNPYTVVRTIQYNRDTVGNLVSTNTIDATSTIVASQQTTYDGVGCKVGMNDSDSGNNWVYNYDGYGNLFSQTDPRGQSTYVSYDLLDRPLCKGTTSAAVNPCSSSAYATFFYDSYDK</sequence>
<dbReference type="PANTHER" id="PTHR32305:SF17">
    <property type="entry name" value="TRNA NUCLEASE WAPA"/>
    <property type="match status" value="1"/>
</dbReference>
<comment type="caution">
    <text evidence="1">The sequence shown here is derived from an EMBL/GenBank/DDBJ whole genome shotgun (WGS) entry which is preliminary data.</text>
</comment>
<dbReference type="InterPro" id="IPR050708">
    <property type="entry name" value="T6SS_VgrG/RHS"/>
</dbReference>
<dbReference type="Gene3D" id="2.180.10.10">
    <property type="entry name" value="RHS repeat-associated core"/>
    <property type="match status" value="1"/>
</dbReference>
<evidence type="ECO:0008006" key="3">
    <source>
        <dbReference type="Google" id="ProtNLM"/>
    </source>
</evidence>
<gene>
    <name evidence="1" type="ORF">KSZ_02520</name>
</gene>
<evidence type="ECO:0000313" key="2">
    <source>
        <dbReference type="Proteomes" id="UP000635565"/>
    </source>
</evidence>
<dbReference type="EMBL" id="BNJJ01000001">
    <property type="protein sequence ID" value="GHO82246.1"/>
    <property type="molecule type" value="Genomic_DNA"/>
</dbReference>
<dbReference type="InterPro" id="IPR031325">
    <property type="entry name" value="RHS_repeat"/>
</dbReference>
<protein>
    <recommendedName>
        <fullName evidence="3">Type IV secretion protein Rhs</fullName>
    </recommendedName>
</protein>
<evidence type="ECO:0000313" key="1">
    <source>
        <dbReference type="EMBL" id="GHO82246.1"/>
    </source>
</evidence>
<keyword evidence="2" id="KW-1185">Reference proteome</keyword>
<dbReference type="RefSeq" id="WP_201359941.1">
    <property type="nucleotide sequence ID" value="NZ_BNJJ01000001.1"/>
</dbReference>
<dbReference type="InterPro" id="IPR006530">
    <property type="entry name" value="YD"/>
</dbReference>
<organism evidence="1 2">
    <name type="scientific">Dictyobacter formicarum</name>
    <dbReference type="NCBI Taxonomy" id="2778368"/>
    <lineage>
        <taxon>Bacteria</taxon>
        <taxon>Bacillati</taxon>
        <taxon>Chloroflexota</taxon>
        <taxon>Ktedonobacteria</taxon>
        <taxon>Ktedonobacterales</taxon>
        <taxon>Dictyobacteraceae</taxon>
        <taxon>Dictyobacter</taxon>
    </lineage>
</organism>